<proteinExistence type="predicted"/>
<organism evidence="2 3">
    <name type="scientific">Daphnia magna</name>
    <dbReference type="NCBI Taxonomy" id="35525"/>
    <lineage>
        <taxon>Eukaryota</taxon>
        <taxon>Metazoa</taxon>
        <taxon>Ecdysozoa</taxon>
        <taxon>Arthropoda</taxon>
        <taxon>Crustacea</taxon>
        <taxon>Branchiopoda</taxon>
        <taxon>Diplostraca</taxon>
        <taxon>Cladocera</taxon>
        <taxon>Anomopoda</taxon>
        <taxon>Daphniidae</taxon>
        <taxon>Daphnia</taxon>
    </lineage>
</organism>
<evidence type="ECO:0000313" key="3">
    <source>
        <dbReference type="Proteomes" id="UP001234178"/>
    </source>
</evidence>
<evidence type="ECO:0000256" key="1">
    <source>
        <dbReference type="SAM" id="SignalP"/>
    </source>
</evidence>
<dbReference type="Proteomes" id="UP001234178">
    <property type="component" value="Unassembled WGS sequence"/>
</dbReference>
<evidence type="ECO:0000313" key="2">
    <source>
        <dbReference type="EMBL" id="KAK4037960.1"/>
    </source>
</evidence>
<feature type="chain" id="PRO_5045167366" evidence="1">
    <location>
        <begin position="24"/>
        <end position="109"/>
    </location>
</feature>
<sequence length="109" mass="11683">MTPSGRPLASYLLLITAKRLAAGRRPPGGGVISRSGRLEGPLPDELPLASRMLVLAAMGTKAALANTALLTSASLDQGKRREGVSLQLRPILAESIYRLGRWLRMPTHE</sequence>
<dbReference type="EMBL" id="JAOYFB010000040">
    <property type="protein sequence ID" value="KAK4037960.1"/>
    <property type="molecule type" value="Genomic_DNA"/>
</dbReference>
<feature type="signal peptide" evidence="1">
    <location>
        <begin position="1"/>
        <end position="23"/>
    </location>
</feature>
<comment type="caution">
    <text evidence="2">The sequence shown here is derived from an EMBL/GenBank/DDBJ whole genome shotgun (WGS) entry which is preliminary data.</text>
</comment>
<protein>
    <submittedName>
        <fullName evidence="2">Uncharacterized protein</fullName>
    </submittedName>
</protein>
<accession>A0ABR0B8G2</accession>
<keyword evidence="1" id="KW-0732">Signal</keyword>
<gene>
    <name evidence="2" type="ORF">OUZ56_029983</name>
</gene>
<keyword evidence="3" id="KW-1185">Reference proteome</keyword>
<reference evidence="2 3" key="1">
    <citation type="journal article" date="2023" name="Nucleic Acids Res.">
        <title>The hologenome of Daphnia magna reveals possible DNA methylation and microbiome-mediated evolution of the host genome.</title>
        <authorList>
            <person name="Chaturvedi A."/>
            <person name="Li X."/>
            <person name="Dhandapani V."/>
            <person name="Marshall H."/>
            <person name="Kissane S."/>
            <person name="Cuenca-Cambronero M."/>
            <person name="Asole G."/>
            <person name="Calvet F."/>
            <person name="Ruiz-Romero M."/>
            <person name="Marangio P."/>
            <person name="Guigo R."/>
            <person name="Rago D."/>
            <person name="Mirbahai L."/>
            <person name="Eastwood N."/>
            <person name="Colbourne J.K."/>
            <person name="Zhou J."/>
            <person name="Mallon E."/>
            <person name="Orsini L."/>
        </authorList>
    </citation>
    <scope>NUCLEOTIDE SEQUENCE [LARGE SCALE GENOMIC DNA]</scope>
    <source>
        <strain evidence="2">LRV0_1</strain>
    </source>
</reference>
<name>A0ABR0B8G2_9CRUS</name>